<gene>
    <name evidence="6" type="ORF">BSTOLATCC_MIC39714</name>
</gene>
<evidence type="ECO:0000256" key="2">
    <source>
        <dbReference type="ARBA" id="ARBA00022490"/>
    </source>
</evidence>
<dbReference type="Pfam" id="PF02187">
    <property type="entry name" value="GAS2"/>
    <property type="match status" value="1"/>
</dbReference>
<dbReference type="InterPro" id="IPR003108">
    <property type="entry name" value="GAR_dom"/>
</dbReference>
<feature type="domain" description="GAR" evidence="5">
    <location>
        <begin position="589"/>
        <end position="663"/>
    </location>
</feature>
<dbReference type="SUPFAM" id="SSF143575">
    <property type="entry name" value="GAS2 domain-like"/>
    <property type="match status" value="1"/>
</dbReference>
<keyword evidence="3" id="KW-0206">Cytoskeleton</keyword>
<comment type="subcellular location">
    <subcellularLocation>
        <location evidence="1">Cytoplasm</location>
        <location evidence="1">Cytoskeleton</location>
    </subcellularLocation>
</comment>
<keyword evidence="2" id="KW-0963">Cytoplasm</keyword>
<sequence>MEIKKSYELQLDLKEVTGLPHGLTCCRVNIENYENILDGLKPLIITLDTISNLTKLSITLLYRNNAIGGCQMSLVTLFGEKLQGKIDKWIKINQEQVKDVKIKLSANLKIKEVEVTPMKSQKNKEPGEFDSKCAYLCALVDNKAESQGDIQKIKIDREYPIDERENELIRITLDSEPQNRFVAEQSLSLYPGLEELNLEKLIESGPTQMRKLIKILGEEIRSKHATSLDLPYVVNKLNTKINERKELEDQTQSAVNTLSGNLEGKSAKLKEIQLQREIIAKELLEEIEKIRKSEWEIEDFIKDVEEIKRQNLAIQAENVRNKDFGKTVKSLQGLVSSYKQRNEELKEKSEKSSANMQTIIENSQKQKNSLSHDIEIAKQELSDTNSQTKSILLQNEQLEKRIAELKQQMSGDRNLKQYLQDSSAISSSKSSIREQAQRDLYQFSSSINSEADHYKQKQKNLFASKKSAAQSLHTAEQEIGLREIQIIELQKNKYMSTNKQIVMEQVCCIRADLGVMTEEVSKLQKNINYIKGSLFRELENGSQYAATESKNILEEANNLESMIDSIDEKDIEIGSLKATMGDVKKRNPIYVPEKDDPIDIALSEFLNTMVDVIPVPFTREDEGIYLFGTKRIFLKLEQGQIVIRVGGGFMGIDEFIEIYTPLELEKQESVLTEAGPAFTKSLSRFLSAPDIGMSPQRASRIIKGTVEAISSGSPLKPIASPLRKVRPILEKARS</sequence>
<proteinExistence type="predicted"/>
<evidence type="ECO:0000313" key="7">
    <source>
        <dbReference type="Proteomes" id="UP001162131"/>
    </source>
</evidence>
<keyword evidence="4" id="KW-0175">Coiled coil</keyword>
<protein>
    <recommendedName>
        <fullName evidence="5">GAR domain-containing protein</fullName>
    </recommendedName>
</protein>
<dbReference type="GO" id="GO:0005856">
    <property type="term" value="C:cytoskeleton"/>
    <property type="evidence" value="ECO:0007669"/>
    <property type="project" value="UniProtKB-SubCell"/>
</dbReference>
<dbReference type="AlphaFoldDB" id="A0AAU9JF96"/>
<evidence type="ECO:0000256" key="3">
    <source>
        <dbReference type="ARBA" id="ARBA00023212"/>
    </source>
</evidence>
<organism evidence="6 7">
    <name type="scientific">Blepharisma stoltei</name>
    <dbReference type="NCBI Taxonomy" id="1481888"/>
    <lineage>
        <taxon>Eukaryota</taxon>
        <taxon>Sar</taxon>
        <taxon>Alveolata</taxon>
        <taxon>Ciliophora</taxon>
        <taxon>Postciliodesmatophora</taxon>
        <taxon>Heterotrichea</taxon>
        <taxon>Heterotrichida</taxon>
        <taxon>Blepharismidae</taxon>
        <taxon>Blepharisma</taxon>
    </lineage>
</organism>
<evidence type="ECO:0000259" key="5">
    <source>
        <dbReference type="PROSITE" id="PS51460"/>
    </source>
</evidence>
<evidence type="ECO:0000256" key="4">
    <source>
        <dbReference type="SAM" id="Coils"/>
    </source>
</evidence>
<feature type="coiled-coil region" evidence="4">
    <location>
        <begin position="290"/>
        <end position="415"/>
    </location>
</feature>
<dbReference type="InterPro" id="IPR036534">
    <property type="entry name" value="GAR_dom_sf"/>
</dbReference>
<comment type="caution">
    <text evidence="6">The sequence shown here is derived from an EMBL/GenBank/DDBJ whole genome shotgun (WGS) entry which is preliminary data.</text>
</comment>
<accession>A0AAU9JF96</accession>
<dbReference type="PROSITE" id="PS51460">
    <property type="entry name" value="GAR"/>
    <property type="match status" value="1"/>
</dbReference>
<evidence type="ECO:0000256" key="1">
    <source>
        <dbReference type="ARBA" id="ARBA00004245"/>
    </source>
</evidence>
<dbReference type="GO" id="GO:0008017">
    <property type="term" value="F:microtubule binding"/>
    <property type="evidence" value="ECO:0007669"/>
    <property type="project" value="InterPro"/>
</dbReference>
<keyword evidence="7" id="KW-1185">Reference proteome</keyword>
<reference evidence="6" key="1">
    <citation type="submission" date="2021-09" db="EMBL/GenBank/DDBJ databases">
        <authorList>
            <consortium name="AG Swart"/>
            <person name="Singh M."/>
            <person name="Singh A."/>
            <person name="Seah K."/>
            <person name="Emmerich C."/>
        </authorList>
    </citation>
    <scope>NUCLEOTIDE SEQUENCE</scope>
    <source>
        <strain evidence="6">ATCC30299</strain>
    </source>
</reference>
<name>A0AAU9JF96_9CILI</name>
<dbReference type="Gene3D" id="3.30.920.20">
    <property type="entry name" value="Gas2-like domain"/>
    <property type="match status" value="1"/>
</dbReference>
<evidence type="ECO:0000313" key="6">
    <source>
        <dbReference type="EMBL" id="CAG9325932.1"/>
    </source>
</evidence>
<dbReference type="Proteomes" id="UP001162131">
    <property type="component" value="Unassembled WGS sequence"/>
</dbReference>
<dbReference type="EMBL" id="CAJZBQ010000039">
    <property type="protein sequence ID" value="CAG9325932.1"/>
    <property type="molecule type" value="Genomic_DNA"/>
</dbReference>